<comment type="subcellular location">
    <subcellularLocation>
        <location evidence="1">Membrane</location>
        <topology evidence="1">Multi-pass membrane protein</topology>
    </subcellularLocation>
</comment>
<feature type="transmembrane region" description="Helical" evidence="5">
    <location>
        <begin position="573"/>
        <end position="595"/>
    </location>
</feature>
<dbReference type="InterPro" id="IPR017500">
    <property type="entry name" value="Phage_infect_YhgE_N"/>
</dbReference>
<dbReference type="STRING" id="1131935.PDENDC454_21062"/>
<organism evidence="7 8">
    <name type="scientific">Paenibacillus dendritiformis C454</name>
    <dbReference type="NCBI Taxonomy" id="1131935"/>
    <lineage>
        <taxon>Bacteria</taxon>
        <taxon>Bacillati</taxon>
        <taxon>Bacillota</taxon>
        <taxon>Bacilli</taxon>
        <taxon>Bacillales</taxon>
        <taxon>Paenibacillaceae</taxon>
        <taxon>Paenibacillus</taxon>
    </lineage>
</organism>
<evidence type="ECO:0000256" key="5">
    <source>
        <dbReference type="SAM" id="Phobius"/>
    </source>
</evidence>
<dbReference type="PATRIC" id="fig|1131935.3.peg.4384"/>
<dbReference type="Proteomes" id="UP000003900">
    <property type="component" value="Unassembled WGS sequence"/>
</dbReference>
<dbReference type="PANTHER" id="PTHR43077:SF10">
    <property type="entry name" value="TRANSPORT PERMEASE PROTEIN"/>
    <property type="match status" value="1"/>
</dbReference>
<evidence type="ECO:0000256" key="3">
    <source>
        <dbReference type="ARBA" id="ARBA00022989"/>
    </source>
</evidence>
<dbReference type="NCBIfam" id="TIGR03062">
    <property type="entry name" value="pip_yhgE_Cterm"/>
    <property type="match status" value="1"/>
</dbReference>
<dbReference type="PANTHER" id="PTHR43077">
    <property type="entry name" value="TRANSPORT PERMEASE YVFS-RELATED"/>
    <property type="match status" value="1"/>
</dbReference>
<evidence type="ECO:0000256" key="1">
    <source>
        <dbReference type="ARBA" id="ARBA00004141"/>
    </source>
</evidence>
<name>H3SKX8_9BACL</name>
<sequence>MANTENITLEAGAIMKHIFSIYANDLKRIGSNWAATVIILGLSILPSLYAWFNIEASWDPYSNTRGIQIAVVNLDQGAEIMDKPVNIGNEVIENLKTNTLIGWTFVDKDEAMRGVSHGNYYASIIIPEDFSTRIGSVLTNEPIKAEILYFVNEKINAVAPKITSKGATGIIEEVSDNFVRTANRAIFKIFNELGVKLSNELPTIEKVKNLVFKLEESFPRFSDAVNTAMRDVTTANRIVNEALKNLPTVTQLAKDAQQFSSKLADLLQYSREGIETISPFIKQDLSTLQQAAESVNQVTAILQDVTADPSLASTGLGRLSEKLGAAVKIADSTADWFNRLSQAVTGGQFHGVTDRLRQLSDNLAQQAATVNEIKAAVDRGEEVGADLLDHLHRLSQDAGAIAGELLNRYDSEIKPAMLQGVDKAAEDIATVQQVLQDAIKNIPDIETLLKDASKVIAIGTEQIPVIQKNLPAVQAKITEFADKIRAFEAQGDITEIIDLLKNNFEKESEFFAEPVVLKENKLFPIPNYGSAMSPFFTTLSLWVGALLLVSLLTVEVHEEDKHYTNVQIYFGRYFTFLTIALLQSLFVTTGDIYLLKTYVLHPGWFVVFGLIISAVFMLAVYTLVSVFGNVGKAIAIVLLVLQLAGSGGTFPIQTTPPFFQAIHPFLPFTYAISMMREAVGGILWDIVRRDIIVLAVVAGLFLLIGLVLKSPINKASAGLVRKAKESKLIH</sequence>
<evidence type="ECO:0000256" key="2">
    <source>
        <dbReference type="ARBA" id="ARBA00022692"/>
    </source>
</evidence>
<dbReference type="AlphaFoldDB" id="H3SKX8"/>
<dbReference type="InterPro" id="IPR013525">
    <property type="entry name" value="ABC2_TM"/>
</dbReference>
<evidence type="ECO:0000259" key="6">
    <source>
        <dbReference type="Pfam" id="PF12698"/>
    </source>
</evidence>
<dbReference type="SUPFAM" id="SSF58104">
    <property type="entry name" value="Methyl-accepting chemotaxis protein (MCP) signaling domain"/>
    <property type="match status" value="1"/>
</dbReference>
<feature type="transmembrane region" description="Helical" evidence="5">
    <location>
        <begin position="658"/>
        <end position="679"/>
    </location>
</feature>
<comment type="caution">
    <text evidence="7">The sequence shown here is derived from an EMBL/GenBank/DDBJ whole genome shotgun (WGS) entry which is preliminary data.</text>
</comment>
<evidence type="ECO:0000313" key="7">
    <source>
        <dbReference type="EMBL" id="EHQ60242.1"/>
    </source>
</evidence>
<protein>
    <submittedName>
        <fullName evidence="7">YhgE/Pip C-terminal domain-containing protein</fullName>
    </submittedName>
</protein>
<keyword evidence="8" id="KW-1185">Reference proteome</keyword>
<feature type="transmembrane region" description="Helical" evidence="5">
    <location>
        <begin position="691"/>
        <end position="708"/>
    </location>
</feature>
<gene>
    <name evidence="7" type="ORF">PDENDC454_21062</name>
</gene>
<keyword evidence="3 5" id="KW-1133">Transmembrane helix</keyword>
<dbReference type="EMBL" id="AHKH01000078">
    <property type="protein sequence ID" value="EHQ60242.1"/>
    <property type="molecule type" value="Genomic_DNA"/>
</dbReference>
<dbReference type="InterPro" id="IPR051328">
    <property type="entry name" value="T7SS_ABC-Transporter"/>
</dbReference>
<reference evidence="7 8" key="1">
    <citation type="journal article" date="2012" name="J. Bacteriol.">
        <title>Genome Sequence of the Pattern-Forming Social Bacterium Paenibacillus dendritiformis C454 Chiral Morphotype.</title>
        <authorList>
            <person name="Sirota-Madi A."/>
            <person name="Olender T."/>
            <person name="Helman Y."/>
            <person name="Brainis I."/>
            <person name="Finkelshtein A."/>
            <person name="Roth D."/>
            <person name="Hagai E."/>
            <person name="Leshkowitz D."/>
            <person name="Brodsky L."/>
            <person name="Galatenko V."/>
            <person name="Nikolaev V."/>
            <person name="Gutnick D.L."/>
            <person name="Lancet D."/>
            <person name="Ben-Jacob E."/>
        </authorList>
    </citation>
    <scope>NUCLEOTIDE SEQUENCE [LARGE SCALE GENOMIC DNA]</scope>
    <source>
        <strain evidence="7 8">C454</strain>
    </source>
</reference>
<keyword evidence="2 5" id="KW-0812">Transmembrane</keyword>
<evidence type="ECO:0000256" key="4">
    <source>
        <dbReference type="ARBA" id="ARBA00023136"/>
    </source>
</evidence>
<feature type="transmembrane region" description="Helical" evidence="5">
    <location>
        <begin position="633"/>
        <end position="652"/>
    </location>
</feature>
<keyword evidence="4 5" id="KW-0472">Membrane</keyword>
<feature type="transmembrane region" description="Helical" evidence="5">
    <location>
        <begin position="531"/>
        <end position="552"/>
    </location>
</feature>
<accession>H3SKX8</accession>
<dbReference type="Pfam" id="PF12698">
    <property type="entry name" value="ABC2_membrane_3"/>
    <property type="match status" value="1"/>
</dbReference>
<dbReference type="GO" id="GO:0016020">
    <property type="term" value="C:membrane"/>
    <property type="evidence" value="ECO:0007669"/>
    <property type="project" value="UniProtKB-SubCell"/>
</dbReference>
<dbReference type="NCBIfam" id="TIGR03061">
    <property type="entry name" value="pip_yhgE_Nterm"/>
    <property type="match status" value="1"/>
</dbReference>
<dbReference type="GO" id="GO:0140359">
    <property type="term" value="F:ABC-type transporter activity"/>
    <property type="evidence" value="ECO:0007669"/>
    <property type="project" value="InterPro"/>
</dbReference>
<feature type="transmembrane region" description="Helical" evidence="5">
    <location>
        <begin position="601"/>
        <end position="621"/>
    </location>
</feature>
<dbReference type="Gene3D" id="3.40.1710.10">
    <property type="entry name" value="abc type-2 transporter like domain"/>
    <property type="match status" value="1"/>
</dbReference>
<evidence type="ECO:0000313" key="8">
    <source>
        <dbReference type="Proteomes" id="UP000003900"/>
    </source>
</evidence>
<proteinExistence type="predicted"/>
<feature type="transmembrane region" description="Helical" evidence="5">
    <location>
        <begin position="33"/>
        <end position="52"/>
    </location>
</feature>
<feature type="domain" description="ABC-2 type transporter transmembrane" evidence="6">
    <location>
        <begin position="464"/>
        <end position="706"/>
    </location>
</feature>
<dbReference type="InterPro" id="IPR017501">
    <property type="entry name" value="Phage_infect_YhgE_C"/>
</dbReference>